<dbReference type="GO" id="GO:0003924">
    <property type="term" value="F:GTPase activity"/>
    <property type="evidence" value="ECO:0007669"/>
    <property type="project" value="UniProtKB-UniRule"/>
</dbReference>
<dbReference type="GO" id="GO:0005525">
    <property type="term" value="F:GTP binding"/>
    <property type="evidence" value="ECO:0007669"/>
    <property type="project" value="UniProtKB-UniRule"/>
</dbReference>
<feature type="binding site" evidence="10">
    <location>
        <position position="250"/>
    </location>
    <ligand>
        <name>K(+)</name>
        <dbReference type="ChEBI" id="CHEBI:29103"/>
    </ligand>
</feature>
<dbReference type="SUPFAM" id="SSF52540">
    <property type="entry name" value="P-loop containing nucleoside triphosphate hydrolases"/>
    <property type="match status" value="1"/>
</dbReference>
<evidence type="ECO:0000256" key="5">
    <source>
        <dbReference type="ARBA" id="ARBA00022741"/>
    </source>
</evidence>
<dbReference type="KEGG" id="ptrh:RsTaC01_0229"/>
<comment type="function">
    <text evidence="10">Exhibits a very high intrinsic GTPase hydrolysis rate. Involved in the addition of a carboxymethylaminomethyl (cmnm) group at the wobble position (U34) of certain tRNAs, forming tRNA-cmnm(5)s(2)U34.</text>
</comment>
<dbReference type="GO" id="GO:0030488">
    <property type="term" value="P:tRNA methylation"/>
    <property type="evidence" value="ECO:0007669"/>
    <property type="project" value="TreeGrafter"/>
</dbReference>
<feature type="binding site" evidence="10">
    <location>
        <begin position="226"/>
        <end position="231"/>
    </location>
    <ligand>
        <name>GTP</name>
        <dbReference type="ChEBI" id="CHEBI:37565"/>
    </ligand>
</feature>
<dbReference type="InterPro" id="IPR031168">
    <property type="entry name" value="G_TrmE"/>
</dbReference>
<dbReference type="Pfam" id="PF12631">
    <property type="entry name" value="MnmE_helical"/>
    <property type="match status" value="1"/>
</dbReference>
<evidence type="ECO:0000313" key="13">
    <source>
        <dbReference type="EMBL" id="BED92491.1"/>
    </source>
</evidence>
<feature type="binding site" evidence="10">
    <location>
        <position position="245"/>
    </location>
    <ligand>
        <name>K(+)</name>
        <dbReference type="ChEBI" id="CHEBI:29103"/>
    </ligand>
</feature>
<comment type="subunit">
    <text evidence="10">Homodimer. Heterotetramer of two MnmE and two MnmG subunits.</text>
</comment>
<dbReference type="PROSITE" id="PS51709">
    <property type="entry name" value="G_TRME"/>
    <property type="match status" value="1"/>
</dbReference>
<feature type="binding site" evidence="10">
    <location>
        <position position="81"/>
    </location>
    <ligand>
        <name>(6S)-5-formyl-5,6,7,8-tetrahydrofolate</name>
        <dbReference type="ChEBI" id="CHEBI:57457"/>
    </ligand>
</feature>
<keyword evidence="3 10" id="KW-0819">tRNA processing</keyword>
<gene>
    <name evidence="10" type="primary">mnmE</name>
    <name evidence="10" type="synonym">trmE</name>
    <name evidence="13" type="ORF">RsTaC01_0229</name>
</gene>
<evidence type="ECO:0000256" key="4">
    <source>
        <dbReference type="ARBA" id="ARBA00022723"/>
    </source>
</evidence>
<dbReference type="Proteomes" id="UP001335720">
    <property type="component" value="Chromosome"/>
</dbReference>
<dbReference type="CDD" id="cd14858">
    <property type="entry name" value="TrmE_N"/>
    <property type="match status" value="1"/>
</dbReference>
<dbReference type="InterPro" id="IPR004520">
    <property type="entry name" value="GTPase_MnmE"/>
</dbReference>
<dbReference type="PANTHER" id="PTHR42714">
    <property type="entry name" value="TRNA MODIFICATION GTPASE GTPBP3"/>
    <property type="match status" value="1"/>
</dbReference>
<comment type="caution">
    <text evidence="10">Lacks conserved residue(s) required for the propagation of feature annotation.</text>
</comment>
<dbReference type="Gene3D" id="3.40.50.300">
    <property type="entry name" value="P-loop containing nucleotide triphosphate hydrolases"/>
    <property type="match status" value="1"/>
</dbReference>
<feature type="binding site" evidence="10">
    <location>
        <position position="226"/>
    </location>
    <ligand>
        <name>K(+)</name>
        <dbReference type="ChEBI" id="CHEBI:29103"/>
    </ligand>
</feature>
<dbReference type="NCBIfam" id="TIGR00231">
    <property type="entry name" value="small_GTP"/>
    <property type="match status" value="1"/>
</dbReference>
<dbReference type="AlphaFoldDB" id="A0AA48HW15"/>
<name>A0AA48HW15_9FIRM</name>
<feature type="binding site" evidence="10">
    <location>
        <position position="120"/>
    </location>
    <ligand>
        <name>(6S)-5-formyl-5,6,7,8-tetrahydrofolate</name>
        <dbReference type="ChEBI" id="CHEBI:57457"/>
    </ligand>
</feature>
<evidence type="ECO:0000256" key="8">
    <source>
        <dbReference type="ARBA" id="ARBA00022958"/>
    </source>
</evidence>
<dbReference type="Gene3D" id="3.30.1360.120">
    <property type="entry name" value="Probable tRNA modification gtpase trme, domain 1"/>
    <property type="match status" value="1"/>
</dbReference>
<feature type="binding site" evidence="10">
    <location>
        <position position="251"/>
    </location>
    <ligand>
        <name>Mg(2+)</name>
        <dbReference type="ChEBI" id="CHEBI:18420"/>
    </ligand>
</feature>
<dbReference type="GO" id="GO:0046872">
    <property type="term" value="F:metal ion binding"/>
    <property type="evidence" value="ECO:0007669"/>
    <property type="project" value="UniProtKB-KW"/>
</dbReference>
<comment type="similarity">
    <text evidence="1 10 11">Belongs to the TRAFAC class TrmE-Era-EngA-EngB-Septin-like GTPase superfamily. TrmE GTPase family.</text>
</comment>
<dbReference type="SUPFAM" id="SSF116878">
    <property type="entry name" value="TrmE connector domain"/>
    <property type="match status" value="1"/>
</dbReference>
<feature type="binding site" evidence="10">
    <location>
        <begin position="245"/>
        <end position="251"/>
    </location>
    <ligand>
        <name>GTP</name>
        <dbReference type="ChEBI" id="CHEBI:37565"/>
    </ligand>
</feature>
<keyword evidence="8 10" id="KW-0630">Potassium</keyword>
<dbReference type="NCBIfam" id="TIGR00450">
    <property type="entry name" value="mnmE_trmE_thdF"/>
    <property type="match status" value="1"/>
</dbReference>
<sequence>MSTIAAICTSQGIGGIGVVRISGENSIKIADSVFKSNSKLDKLKGYTAKFGKIIENGEFIDEAIALVFRAPHSYTGENVVEISCHGGLFLVRRLLRAVLNAGAELAKAGEFTKRAFLNGKLDLTQAESVIDLINSKTEKSNRLAFDVKQGVTYKKILSIKEKILDIISSLDAWIDYPEEDIPEIKERNLIENLSVICEKINKLINTYDYGKIIKSGIKTVILGKPNVGKSTLMNLLSGTQKSIVTDIPGTTRDVIEETILLGDIQLSLLDTAGIRKTDNLIEKIGVEKSKDELKTADLVFVLLDNSRELSQEDIEILDFTKNKKRIVIINKTDLEKKLNLNFELENIVNFSAKNEQGLNDLKNMLYKIINIENSDENEVIISNERQLDCLKRSLKLLNFCINDLKNNVTLDVITILLQEVLDVLNELTGENTNEELINKIFSKFCVGK</sequence>
<dbReference type="InterPro" id="IPR018948">
    <property type="entry name" value="GTP-bd_TrmE_N"/>
</dbReference>
<dbReference type="EC" id="3.6.-.-" evidence="10"/>
<proteinExistence type="inferred from homology"/>
<dbReference type="GO" id="GO:0042802">
    <property type="term" value="F:identical protein binding"/>
    <property type="evidence" value="ECO:0007669"/>
    <property type="project" value="UniProtKB-ARBA"/>
</dbReference>
<comment type="subcellular location">
    <subcellularLocation>
        <location evidence="10">Cytoplasm</location>
    </subcellularLocation>
</comment>
<evidence type="ECO:0000256" key="9">
    <source>
        <dbReference type="ARBA" id="ARBA00023134"/>
    </source>
</evidence>
<accession>A0AA48HW15</accession>
<dbReference type="FunFam" id="3.30.1360.120:FF:000003">
    <property type="entry name" value="tRNA modification GTPase MnmE"/>
    <property type="match status" value="1"/>
</dbReference>
<dbReference type="InterPro" id="IPR005225">
    <property type="entry name" value="Small_GTP-bd"/>
</dbReference>
<dbReference type="GO" id="GO:0002098">
    <property type="term" value="P:tRNA wobble uridine modification"/>
    <property type="evidence" value="ECO:0007669"/>
    <property type="project" value="TreeGrafter"/>
</dbReference>
<dbReference type="InterPro" id="IPR027266">
    <property type="entry name" value="TrmE/GcvT-like"/>
</dbReference>
<keyword evidence="7 10" id="KW-0460">Magnesium</keyword>
<evidence type="ECO:0000256" key="2">
    <source>
        <dbReference type="ARBA" id="ARBA00022490"/>
    </source>
</evidence>
<feature type="binding site" evidence="10">
    <location>
        <position position="20"/>
    </location>
    <ligand>
        <name>(6S)-5-formyl-5,6,7,8-tetrahydrofolate</name>
        <dbReference type="ChEBI" id="CHEBI:57457"/>
    </ligand>
</feature>
<dbReference type="Pfam" id="PF10396">
    <property type="entry name" value="TrmE_N"/>
    <property type="match status" value="1"/>
</dbReference>
<keyword evidence="4 10" id="KW-0479">Metal-binding</keyword>
<dbReference type="Gene3D" id="1.20.120.430">
    <property type="entry name" value="tRNA modification GTPase MnmE domain 2"/>
    <property type="match status" value="1"/>
</dbReference>
<feature type="binding site" evidence="10">
    <location>
        <position position="230"/>
    </location>
    <ligand>
        <name>Mg(2+)</name>
        <dbReference type="ChEBI" id="CHEBI:18420"/>
    </ligand>
</feature>
<dbReference type="InterPro" id="IPR006073">
    <property type="entry name" value="GTP-bd"/>
</dbReference>
<feature type="binding site" evidence="10">
    <location>
        <begin position="270"/>
        <end position="273"/>
    </location>
    <ligand>
        <name>GTP</name>
        <dbReference type="ChEBI" id="CHEBI:37565"/>
    </ligand>
</feature>
<dbReference type="InterPro" id="IPR025867">
    <property type="entry name" value="MnmE_helical"/>
</dbReference>
<feature type="binding site" evidence="10">
    <location>
        <position position="448"/>
    </location>
    <ligand>
        <name>(6S)-5-formyl-5,6,7,8-tetrahydrofolate</name>
        <dbReference type="ChEBI" id="CHEBI:57457"/>
    </ligand>
</feature>
<dbReference type="PANTHER" id="PTHR42714:SF2">
    <property type="entry name" value="TRNA MODIFICATION GTPASE GTPBP3, MITOCHONDRIAL"/>
    <property type="match status" value="1"/>
</dbReference>
<comment type="cofactor">
    <cofactor evidence="10">
        <name>K(+)</name>
        <dbReference type="ChEBI" id="CHEBI:29103"/>
    </cofactor>
    <text evidence="10">Binds 1 potassium ion per subunit.</text>
</comment>
<evidence type="ECO:0000256" key="7">
    <source>
        <dbReference type="ARBA" id="ARBA00022842"/>
    </source>
</evidence>
<keyword evidence="9 10" id="KW-0342">GTP-binding</keyword>
<keyword evidence="6 10" id="KW-0378">Hydrolase</keyword>
<evidence type="ECO:0000256" key="1">
    <source>
        <dbReference type="ARBA" id="ARBA00011043"/>
    </source>
</evidence>
<protein>
    <recommendedName>
        <fullName evidence="10">tRNA modification GTPase MnmE</fullName>
        <ecNumber evidence="10">3.6.-.-</ecNumber>
    </recommendedName>
</protein>
<dbReference type="CDD" id="cd04164">
    <property type="entry name" value="trmE"/>
    <property type="match status" value="1"/>
</dbReference>
<dbReference type="GO" id="GO:0005829">
    <property type="term" value="C:cytosol"/>
    <property type="evidence" value="ECO:0007669"/>
    <property type="project" value="TreeGrafter"/>
</dbReference>
<reference evidence="13" key="1">
    <citation type="journal article" date="2023" name="ISME J.">
        <title>Emergence of putative energy parasites within Clostridia revealed by genome analysis of a novel endosymbiotic clade.</title>
        <authorList>
            <person name="Takahashi K."/>
            <person name="Kuwahara H."/>
            <person name="Horikawa Y."/>
            <person name="Izawa K."/>
            <person name="Kato D."/>
            <person name="Inagaki T."/>
            <person name="Yuki M."/>
            <person name="Ohkuma M."/>
            <person name="Hongoh Y."/>
        </authorList>
    </citation>
    <scope>NUCLEOTIDE SEQUENCE</scope>
    <source>
        <strain evidence="13">RsTa-C01</strain>
    </source>
</reference>
<evidence type="ECO:0000256" key="11">
    <source>
        <dbReference type="RuleBase" id="RU003313"/>
    </source>
</evidence>
<feature type="binding site" evidence="10">
    <location>
        <position position="247"/>
    </location>
    <ligand>
        <name>K(+)</name>
        <dbReference type="ChEBI" id="CHEBI:29103"/>
    </ligand>
</feature>
<keyword evidence="5 10" id="KW-0547">Nucleotide-binding</keyword>
<feature type="domain" description="TrmE-type G" evidence="12">
    <location>
        <begin position="216"/>
        <end position="370"/>
    </location>
</feature>
<keyword evidence="2 10" id="KW-0963">Cytoplasm</keyword>
<evidence type="ECO:0000259" key="12">
    <source>
        <dbReference type="PROSITE" id="PS51709"/>
    </source>
</evidence>
<dbReference type="FunFam" id="3.40.50.300:FF:001376">
    <property type="entry name" value="tRNA modification GTPase MnmE"/>
    <property type="match status" value="1"/>
</dbReference>
<dbReference type="HAMAP" id="MF_00379">
    <property type="entry name" value="GTPase_MnmE"/>
    <property type="match status" value="1"/>
</dbReference>
<dbReference type="EMBL" id="AP027925">
    <property type="protein sequence ID" value="BED92491.1"/>
    <property type="molecule type" value="Genomic_DNA"/>
</dbReference>
<evidence type="ECO:0000256" key="6">
    <source>
        <dbReference type="ARBA" id="ARBA00022801"/>
    </source>
</evidence>
<dbReference type="Pfam" id="PF01926">
    <property type="entry name" value="MMR_HSR1"/>
    <property type="match status" value="1"/>
</dbReference>
<dbReference type="InterPro" id="IPR027368">
    <property type="entry name" value="MnmE_dom2"/>
</dbReference>
<evidence type="ECO:0000256" key="3">
    <source>
        <dbReference type="ARBA" id="ARBA00022694"/>
    </source>
</evidence>
<evidence type="ECO:0000256" key="10">
    <source>
        <dbReference type="HAMAP-Rule" id="MF_00379"/>
    </source>
</evidence>
<organism evidence="13">
    <name type="scientific">Candidatus Paraimprobicoccus trichonymphae</name>
    <dbReference type="NCBI Taxonomy" id="3033793"/>
    <lineage>
        <taxon>Bacteria</taxon>
        <taxon>Bacillati</taxon>
        <taxon>Bacillota</taxon>
        <taxon>Clostridia</taxon>
        <taxon>Candidatus Paraimprobicoccus</taxon>
    </lineage>
</organism>
<dbReference type="InterPro" id="IPR027417">
    <property type="entry name" value="P-loop_NTPase"/>
</dbReference>